<dbReference type="SUPFAM" id="SSF52540">
    <property type="entry name" value="P-loop containing nucleoside triphosphate hydrolases"/>
    <property type="match status" value="2"/>
</dbReference>
<keyword evidence="2" id="KW-0813">Transport</keyword>
<dbReference type="EMBL" id="CP067089">
    <property type="protein sequence ID" value="QQO08988.1"/>
    <property type="molecule type" value="Genomic_DNA"/>
</dbReference>
<dbReference type="Pfam" id="PF00005">
    <property type="entry name" value="ABC_tran"/>
    <property type="match status" value="2"/>
</dbReference>
<name>A0A7T8BB91_9SPIR</name>
<protein>
    <submittedName>
        <fullName evidence="11">Sugar ABC transporter ATP-binding protein</fullName>
    </submittedName>
</protein>
<keyword evidence="5" id="KW-0677">Repeat</keyword>
<reference evidence="11" key="1">
    <citation type="submission" date="2021-01" db="EMBL/GenBank/DDBJ databases">
        <title>Description of Breznakiella homolactica.</title>
        <authorList>
            <person name="Song Y."/>
            <person name="Brune A."/>
        </authorList>
    </citation>
    <scope>NUCLEOTIDE SEQUENCE</scope>
    <source>
        <strain evidence="11">RmG30</strain>
    </source>
</reference>
<feature type="domain" description="ABC transporter" evidence="10">
    <location>
        <begin position="252"/>
        <end position="494"/>
    </location>
</feature>
<evidence type="ECO:0000256" key="4">
    <source>
        <dbReference type="ARBA" id="ARBA00022597"/>
    </source>
</evidence>
<evidence type="ECO:0000256" key="3">
    <source>
        <dbReference type="ARBA" id="ARBA00022475"/>
    </source>
</evidence>
<keyword evidence="6" id="KW-0547">Nucleotide-binding</keyword>
<dbReference type="InterPro" id="IPR003593">
    <property type="entry name" value="AAA+_ATPase"/>
</dbReference>
<evidence type="ECO:0000256" key="2">
    <source>
        <dbReference type="ARBA" id="ARBA00022448"/>
    </source>
</evidence>
<dbReference type="InterPro" id="IPR017871">
    <property type="entry name" value="ABC_transporter-like_CS"/>
</dbReference>
<evidence type="ECO:0000256" key="6">
    <source>
        <dbReference type="ARBA" id="ARBA00022741"/>
    </source>
</evidence>
<dbReference type="PROSITE" id="PS50893">
    <property type="entry name" value="ABC_TRANSPORTER_2"/>
    <property type="match status" value="2"/>
</dbReference>
<keyword evidence="3" id="KW-1003">Cell membrane</keyword>
<dbReference type="PANTHER" id="PTHR43790:SF9">
    <property type="entry name" value="GALACTOFURANOSE TRANSPORTER ATP-BINDING PROTEIN YTFR"/>
    <property type="match status" value="1"/>
</dbReference>
<keyword evidence="9" id="KW-0472">Membrane</keyword>
<evidence type="ECO:0000259" key="10">
    <source>
        <dbReference type="PROSITE" id="PS50893"/>
    </source>
</evidence>
<dbReference type="Proteomes" id="UP000595917">
    <property type="component" value="Chromosome"/>
</dbReference>
<keyword evidence="4" id="KW-0762">Sugar transport</keyword>
<dbReference type="Gene3D" id="3.40.50.300">
    <property type="entry name" value="P-loop containing nucleotide triphosphate hydrolases"/>
    <property type="match status" value="2"/>
</dbReference>
<dbReference type="GO" id="GO:0005886">
    <property type="term" value="C:plasma membrane"/>
    <property type="evidence" value="ECO:0007669"/>
    <property type="project" value="UniProtKB-SubCell"/>
</dbReference>
<dbReference type="GO" id="GO:0016887">
    <property type="term" value="F:ATP hydrolysis activity"/>
    <property type="evidence" value="ECO:0007669"/>
    <property type="project" value="InterPro"/>
</dbReference>
<dbReference type="AlphaFoldDB" id="A0A7T8BB91"/>
<keyword evidence="8" id="KW-1278">Translocase</keyword>
<feature type="domain" description="ABC transporter" evidence="10">
    <location>
        <begin position="3"/>
        <end position="238"/>
    </location>
</feature>
<dbReference type="InterPro" id="IPR050107">
    <property type="entry name" value="ABC_carbohydrate_import_ATPase"/>
</dbReference>
<dbReference type="InterPro" id="IPR027417">
    <property type="entry name" value="P-loop_NTPase"/>
</dbReference>
<dbReference type="FunFam" id="3.40.50.300:FF:000127">
    <property type="entry name" value="Ribose import ATP-binding protein RbsA"/>
    <property type="match status" value="1"/>
</dbReference>
<proteinExistence type="predicted"/>
<keyword evidence="7 11" id="KW-0067">ATP-binding</keyword>
<dbReference type="InterPro" id="IPR003439">
    <property type="entry name" value="ABC_transporter-like_ATP-bd"/>
</dbReference>
<evidence type="ECO:0000313" key="11">
    <source>
        <dbReference type="EMBL" id="QQO08988.1"/>
    </source>
</evidence>
<evidence type="ECO:0000313" key="12">
    <source>
        <dbReference type="Proteomes" id="UP000595917"/>
    </source>
</evidence>
<dbReference type="CDD" id="cd03215">
    <property type="entry name" value="ABC_Carb_Monos_II"/>
    <property type="match status" value="1"/>
</dbReference>
<gene>
    <name evidence="11" type="ORF">JFL75_18965</name>
</gene>
<organism evidence="11 12">
    <name type="scientific">Breznakiella homolactica</name>
    <dbReference type="NCBI Taxonomy" id="2798577"/>
    <lineage>
        <taxon>Bacteria</taxon>
        <taxon>Pseudomonadati</taxon>
        <taxon>Spirochaetota</taxon>
        <taxon>Spirochaetia</taxon>
        <taxon>Spirochaetales</taxon>
        <taxon>Breznakiellaceae</taxon>
        <taxon>Breznakiella</taxon>
    </lineage>
</organism>
<dbReference type="SMART" id="SM00382">
    <property type="entry name" value="AAA"/>
    <property type="match status" value="2"/>
</dbReference>
<keyword evidence="12" id="KW-1185">Reference proteome</keyword>
<dbReference type="CDD" id="cd03216">
    <property type="entry name" value="ABC_Carb_Monos_I"/>
    <property type="match status" value="1"/>
</dbReference>
<dbReference type="PANTHER" id="PTHR43790">
    <property type="entry name" value="CARBOHYDRATE TRANSPORT ATP-BINDING PROTEIN MG119-RELATED"/>
    <property type="match status" value="1"/>
</dbReference>
<evidence type="ECO:0000256" key="9">
    <source>
        <dbReference type="ARBA" id="ARBA00023136"/>
    </source>
</evidence>
<evidence type="ECO:0000256" key="5">
    <source>
        <dbReference type="ARBA" id="ARBA00022737"/>
    </source>
</evidence>
<accession>A0A7T8BB91</accession>
<sequence length="498" mass="55139">MILEMKNISKSFGPVKALKNVSFDVQAGEIHGLLGENGAGKTTLMNVLAGTFPQDSGDIVIDGTVIHGMTPHKSNEMKIRFIHQELSLCNDLRVYQNMFLGEEFASAGFVQKKNEMDRAQEVLDYMNTGIDAGALVGDLETAQKQLVEIARALLFKSEIIIMDEPTTALNTREIENLFVIMRQLKNEGVSFIYISHKMPEVFEICDKYTVLRDGTFIQSGNISDIDEHQATELLIGKTFVAANLKDGQPSPVGSDVLLKVDRLTGNSFTDVSFAVRKGEIVVITGLQGSGTDELATALFGASPIKNGTISTRQGPLAMKNIRHVMKSGIAMVPRNRKERGILPDLTISQNNSMAYFVAKHRNLFISKKTERERFARNREKMDIKAGSEYDPITSLSGGNQQKVILGKWLELGADVYIMDNPTQGIDVGSKYAIYKLINEMAAQGKAVIVFSTEFPEIYQLADRCLVMYKGQINTVLERQDLSEVKIMEYSTGTGREAQ</sequence>
<dbReference type="PROSITE" id="PS00211">
    <property type="entry name" value="ABC_TRANSPORTER_1"/>
    <property type="match status" value="1"/>
</dbReference>
<evidence type="ECO:0000256" key="7">
    <source>
        <dbReference type="ARBA" id="ARBA00022840"/>
    </source>
</evidence>
<evidence type="ECO:0000256" key="8">
    <source>
        <dbReference type="ARBA" id="ARBA00022967"/>
    </source>
</evidence>
<dbReference type="GO" id="GO:0005524">
    <property type="term" value="F:ATP binding"/>
    <property type="evidence" value="ECO:0007669"/>
    <property type="project" value="UniProtKB-KW"/>
</dbReference>
<comment type="subcellular location">
    <subcellularLocation>
        <location evidence="1">Cell membrane</location>
        <topology evidence="1">Peripheral membrane protein</topology>
    </subcellularLocation>
</comment>
<evidence type="ECO:0000256" key="1">
    <source>
        <dbReference type="ARBA" id="ARBA00004202"/>
    </source>
</evidence>
<dbReference type="KEGG" id="bhc:JFL75_18965"/>